<protein>
    <submittedName>
        <fullName evidence="1">Uncharacterized protein</fullName>
    </submittedName>
</protein>
<evidence type="ECO:0000313" key="2">
    <source>
        <dbReference type="Proteomes" id="UP001140234"/>
    </source>
</evidence>
<proteinExistence type="predicted"/>
<reference evidence="1" key="1">
    <citation type="submission" date="2022-07" db="EMBL/GenBank/DDBJ databases">
        <title>Phylogenomic reconstructions and comparative analyses of Kickxellomycotina fungi.</title>
        <authorList>
            <person name="Reynolds N.K."/>
            <person name="Stajich J.E."/>
            <person name="Barry K."/>
            <person name="Grigoriev I.V."/>
            <person name="Crous P."/>
            <person name="Smith M.E."/>
        </authorList>
    </citation>
    <scope>NUCLEOTIDE SEQUENCE</scope>
    <source>
        <strain evidence="1">CBS 109366</strain>
    </source>
</reference>
<dbReference type="Proteomes" id="UP001140234">
    <property type="component" value="Unassembled WGS sequence"/>
</dbReference>
<keyword evidence="2" id="KW-1185">Reference proteome</keyword>
<name>A0ACC1JK23_9FUNG</name>
<gene>
    <name evidence="1" type="ORF">IWQ57_006344</name>
</gene>
<accession>A0ACC1JK23</accession>
<evidence type="ECO:0000313" key="1">
    <source>
        <dbReference type="EMBL" id="KAJ2760287.1"/>
    </source>
</evidence>
<comment type="caution">
    <text evidence="1">The sequence shown here is derived from an EMBL/GenBank/DDBJ whole genome shotgun (WGS) entry which is preliminary data.</text>
</comment>
<feature type="non-terminal residue" evidence="1">
    <location>
        <position position="265"/>
    </location>
</feature>
<organism evidence="1 2">
    <name type="scientific">Coemansia nantahalensis</name>
    <dbReference type="NCBI Taxonomy" id="2789366"/>
    <lineage>
        <taxon>Eukaryota</taxon>
        <taxon>Fungi</taxon>
        <taxon>Fungi incertae sedis</taxon>
        <taxon>Zoopagomycota</taxon>
        <taxon>Kickxellomycotina</taxon>
        <taxon>Kickxellomycetes</taxon>
        <taxon>Kickxellales</taxon>
        <taxon>Kickxellaceae</taxon>
        <taxon>Coemansia</taxon>
    </lineage>
</organism>
<dbReference type="EMBL" id="JANBUJ010003543">
    <property type="protein sequence ID" value="KAJ2760287.1"/>
    <property type="molecule type" value="Genomic_DNA"/>
</dbReference>
<sequence>MATSPNRHSVFTGMVPQALRSGGPSATPGTGGEPATQQGWGPGNAESSDDGRFRRSLTQWDEKPPADLHSDLVFMVVSRFRELRITMVQTLRQFVFCHEALAWMALNAGPRPIDQVIDRRLVAEWNRVNYPNLSEADCVDISLLLRGRQEMVQAMLRSEIGGTTKGGAADAVPAKSSMAGLPGGRASIDIVGGGGMPLGDDSPIASRPPAVKRSNTVGPARRGFLASMFQLVAPASGSVMDTGRTAHAPIAEEEPMAVDAADAVH</sequence>